<dbReference type="AlphaFoldDB" id="S8EU40"/>
<dbReference type="EMBL" id="KE504292">
    <property type="protein sequence ID" value="EPS93185.1"/>
    <property type="molecule type" value="Genomic_DNA"/>
</dbReference>
<dbReference type="InParanoid" id="S8EU40"/>
<evidence type="ECO:0000256" key="2">
    <source>
        <dbReference type="ARBA" id="ARBA00022857"/>
    </source>
</evidence>
<dbReference type="OrthoDB" id="1274115at2759"/>
<dbReference type="InterPro" id="IPR002347">
    <property type="entry name" value="SDR_fam"/>
</dbReference>
<dbReference type="eggNOG" id="KOG1205">
    <property type="taxonomic scope" value="Eukaryota"/>
</dbReference>
<dbReference type="SUPFAM" id="SSF51735">
    <property type="entry name" value="NAD(P)-binding Rossmann-fold domains"/>
    <property type="match status" value="1"/>
</dbReference>
<protein>
    <submittedName>
        <fullName evidence="5">NAD-binding protein</fullName>
    </submittedName>
</protein>
<proteinExistence type="inferred from homology"/>
<evidence type="ECO:0000256" key="1">
    <source>
        <dbReference type="ARBA" id="ARBA00006484"/>
    </source>
</evidence>
<dbReference type="Gene3D" id="3.40.50.720">
    <property type="entry name" value="NAD(P)-binding Rossmann-like Domain"/>
    <property type="match status" value="1"/>
</dbReference>
<organism evidence="5 6">
    <name type="scientific">Fomitopsis schrenkii</name>
    <name type="common">Brown rot fungus</name>
    <dbReference type="NCBI Taxonomy" id="2126942"/>
    <lineage>
        <taxon>Eukaryota</taxon>
        <taxon>Fungi</taxon>
        <taxon>Dikarya</taxon>
        <taxon>Basidiomycota</taxon>
        <taxon>Agaricomycotina</taxon>
        <taxon>Agaricomycetes</taxon>
        <taxon>Polyporales</taxon>
        <taxon>Fomitopsis</taxon>
    </lineage>
</organism>
<sequence>MSLPTENKKVWLITGASSGIACALAQYVVSRGDKVIGTVRSLSRFPETLQKAGAQPLLLDLNAPDADIRKAGEEVFKIYGRVDVLVNNAGWGVVAPVEELEYVRASFQSMVFGAVTLTQALLPHFRERRTGHILNVSSIGGFSGFASWGVYSAAKAALDLFSECLSMEVAPFNICVHIVMPGYFSTNFFQYAASTDHHKDSPIYTEPSQGFRTLEEIPKAHVAEGQIGDVEKLAARVFEVVHGIGIAKNLVEGQDGKSVWLRIPLGPDCGESMLRKTQQLKDNAEALESIWRSTDVEPERLKCFPRG</sequence>
<dbReference type="STRING" id="743788.S8EU40"/>
<keyword evidence="2" id="KW-0521">NADP</keyword>
<keyword evidence="3" id="KW-0560">Oxidoreductase</keyword>
<dbReference type="PRINTS" id="PR00080">
    <property type="entry name" value="SDRFAMILY"/>
</dbReference>
<dbReference type="CDD" id="cd05374">
    <property type="entry name" value="17beta-HSD-like_SDR_c"/>
    <property type="match status" value="1"/>
</dbReference>
<evidence type="ECO:0000256" key="3">
    <source>
        <dbReference type="ARBA" id="ARBA00023002"/>
    </source>
</evidence>
<evidence type="ECO:0000313" key="5">
    <source>
        <dbReference type="EMBL" id="EPS93185.1"/>
    </source>
</evidence>
<dbReference type="InterPro" id="IPR051911">
    <property type="entry name" value="SDR_oxidoreductase"/>
</dbReference>
<gene>
    <name evidence="5" type="ORF">FOMPIDRAFT_39605</name>
</gene>
<dbReference type="Proteomes" id="UP000015241">
    <property type="component" value="Unassembled WGS sequence"/>
</dbReference>
<evidence type="ECO:0000256" key="4">
    <source>
        <dbReference type="RuleBase" id="RU000363"/>
    </source>
</evidence>
<dbReference type="GO" id="GO:0016491">
    <property type="term" value="F:oxidoreductase activity"/>
    <property type="evidence" value="ECO:0007669"/>
    <property type="project" value="UniProtKB-KW"/>
</dbReference>
<name>S8EU40_FOMSC</name>
<dbReference type="PANTHER" id="PTHR43976:SF16">
    <property type="entry name" value="SHORT-CHAIN DEHYDROGENASE_REDUCTASE FAMILY PROTEIN"/>
    <property type="match status" value="1"/>
</dbReference>
<dbReference type="PANTHER" id="PTHR43976">
    <property type="entry name" value="SHORT CHAIN DEHYDROGENASE"/>
    <property type="match status" value="1"/>
</dbReference>
<dbReference type="InterPro" id="IPR020904">
    <property type="entry name" value="Sc_DH/Rdtase_CS"/>
</dbReference>
<dbReference type="Pfam" id="PF00106">
    <property type="entry name" value="adh_short"/>
    <property type="match status" value="1"/>
</dbReference>
<dbReference type="HOGENOM" id="CLU_010194_2_9_1"/>
<dbReference type="PROSITE" id="PS00061">
    <property type="entry name" value="ADH_SHORT"/>
    <property type="match status" value="1"/>
</dbReference>
<dbReference type="InterPro" id="IPR036291">
    <property type="entry name" value="NAD(P)-bd_dom_sf"/>
</dbReference>
<keyword evidence="6" id="KW-1185">Reference proteome</keyword>
<evidence type="ECO:0000313" key="6">
    <source>
        <dbReference type="Proteomes" id="UP000015241"/>
    </source>
</evidence>
<comment type="similarity">
    <text evidence="1 4">Belongs to the short-chain dehydrogenases/reductases (SDR) family.</text>
</comment>
<accession>S8EU40</accession>
<reference evidence="5 6" key="1">
    <citation type="journal article" date="2012" name="Science">
        <title>The Paleozoic origin of enzymatic lignin decomposition reconstructed from 31 fungal genomes.</title>
        <authorList>
            <person name="Floudas D."/>
            <person name="Binder M."/>
            <person name="Riley R."/>
            <person name="Barry K."/>
            <person name="Blanchette R.A."/>
            <person name="Henrissat B."/>
            <person name="Martinez A.T."/>
            <person name="Otillar R."/>
            <person name="Spatafora J.W."/>
            <person name="Yadav J.S."/>
            <person name="Aerts A."/>
            <person name="Benoit I."/>
            <person name="Boyd A."/>
            <person name="Carlson A."/>
            <person name="Copeland A."/>
            <person name="Coutinho P.M."/>
            <person name="de Vries R.P."/>
            <person name="Ferreira P."/>
            <person name="Findley K."/>
            <person name="Foster B."/>
            <person name="Gaskell J."/>
            <person name="Glotzer D."/>
            <person name="Gorecki P."/>
            <person name="Heitman J."/>
            <person name="Hesse C."/>
            <person name="Hori C."/>
            <person name="Igarashi K."/>
            <person name="Jurgens J.A."/>
            <person name="Kallen N."/>
            <person name="Kersten P."/>
            <person name="Kohler A."/>
            <person name="Kuees U."/>
            <person name="Kumar T.K.A."/>
            <person name="Kuo A."/>
            <person name="LaButti K."/>
            <person name="Larrondo L.F."/>
            <person name="Lindquist E."/>
            <person name="Ling A."/>
            <person name="Lombard V."/>
            <person name="Lucas S."/>
            <person name="Lundell T."/>
            <person name="Martin R."/>
            <person name="McLaughlin D.J."/>
            <person name="Morgenstern I."/>
            <person name="Morin E."/>
            <person name="Murat C."/>
            <person name="Nagy L.G."/>
            <person name="Nolan M."/>
            <person name="Ohm R.A."/>
            <person name="Patyshakuliyeva A."/>
            <person name="Rokas A."/>
            <person name="Ruiz-Duenas F.J."/>
            <person name="Sabat G."/>
            <person name="Salamov A."/>
            <person name="Samejima M."/>
            <person name="Schmutz J."/>
            <person name="Slot J.C."/>
            <person name="St John F."/>
            <person name="Stenlid J."/>
            <person name="Sun H."/>
            <person name="Sun S."/>
            <person name="Syed K."/>
            <person name="Tsang A."/>
            <person name="Wiebenga A."/>
            <person name="Young D."/>
            <person name="Pisabarro A."/>
            <person name="Eastwood D.C."/>
            <person name="Martin F."/>
            <person name="Cullen D."/>
            <person name="Grigoriev I.V."/>
            <person name="Hibbett D.S."/>
        </authorList>
    </citation>
    <scope>NUCLEOTIDE SEQUENCE</scope>
    <source>
        <strain evidence="6">FP-58527</strain>
    </source>
</reference>
<dbReference type="PRINTS" id="PR00081">
    <property type="entry name" value="GDHRDH"/>
</dbReference>